<keyword evidence="1" id="KW-1133">Transmembrane helix</keyword>
<dbReference type="Proteomes" id="UP000332933">
    <property type="component" value="Unassembled WGS sequence"/>
</dbReference>
<evidence type="ECO:0000313" key="2">
    <source>
        <dbReference type="EMBL" id="KAF0718139.1"/>
    </source>
</evidence>
<accession>A0A485K7H0</accession>
<keyword evidence="1" id="KW-0472">Membrane</keyword>
<reference evidence="2" key="2">
    <citation type="submission" date="2019-06" db="EMBL/GenBank/DDBJ databases">
        <title>Genomics analysis of Aphanomyces spp. identifies a new class of oomycete effector associated with host adaptation.</title>
        <authorList>
            <person name="Gaulin E."/>
        </authorList>
    </citation>
    <scope>NUCLEOTIDE SEQUENCE</scope>
    <source>
        <strain evidence="2">CBS 578.67</strain>
    </source>
</reference>
<evidence type="ECO:0000313" key="3">
    <source>
        <dbReference type="EMBL" id="VFT79084.1"/>
    </source>
</evidence>
<protein>
    <submittedName>
        <fullName evidence="3">Aste57867_1877 protein</fullName>
    </submittedName>
</protein>
<proteinExistence type="predicted"/>
<dbReference type="EMBL" id="CAADRA010000177">
    <property type="protein sequence ID" value="VFT79084.1"/>
    <property type="molecule type" value="Genomic_DNA"/>
</dbReference>
<keyword evidence="1" id="KW-0812">Transmembrane</keyword>
<keyword evidence="4" id="KW-1185">Reference proteome</keyword>
<sequence length="162" mass="17988">MVILTHDELNTVIWGGGGSVKAPLEPVLEQHVRSLQRIWCARVAATALRAFVEDSWSSNPTKATAVLLLLYAICFFLLMRGQQALTSRLLVLLGLVGFISDVGRPLMQWTTQPLVPLLALVLQVTSFLLALAMLWSTGHILVRLVHTARRAPRSSTRQKKHM</sequence>
<dbReference type="OrthoDB" id="71611at2759"/>
<evidence type="ECO:0000313" key="4">
    <source>
        <dbReference type="Proteomes" id="UP000332933"/>
    </source>
</evidence>
<gene>
    <name evidence="3" type="primary">Aste57867_1877</name>
    <name evidence="2" type="ORF">As57867_001875</name>
    <name evidence="3" type="ORF">ASTE57867_1877</name>
</gene>
<evidence type="ECO:0000256" key="1">
    <source>
        <dbReference type="SAM" id="Phobius"/>
    </source>
</evidence>
<dbReference type="AlphaFoldDB" id="A0A485K7H0"/>
<organism evidence="3 4">
    <name type="scientific">Aphanomyces stellatus</name>
    <dbReference type="NCBI Taxonomy" id="120398"/>
    <lineage>
        <taxon>Eukaryota</taxon>
        <taxon>Sar</taxon>
        <taxon>Stramenopiles</taxon>
        <taxon>Oomycota</taxon>
        <taxon>Saprolegniomycetes</taxon>
        <taxon>Saprolegniales</taxon>
        <taxon>Verrucalvaceae</taxon>
        <taxon>Aphanomyces</taxon>
    </lineage>
</organism>
<dbReference type="EMBL" id="VJMH01000177">
    <property type="protein sequence ID" value="KAF0718139.1"/>
    <property type="molecule type" value="Genomic_DNA"/>
</dbReference>
<name>A0A485K7H0_9STRA</name>
<feature type="transmembrane region" description="Helical" evidence="1">
    <location>
        <begin position="114"/>
        <end position="135"/>
    </location>
</feature>
<reference evidence="3 4" key="1">
    <citation type="submission" date="2019-03" db="EMBL/GenBank/DDBJ databases">
        <authorList>
            <person name="Gaulin E."/>
            <person name="Dumas B."/>
        </authorList>
    </citation>
    <scope>NUCLEOTIDE SEQUENCE [LARGE SCALE GENOMIC DNA]</scope>
    <source>
        <strain evidence="3">CBS 568.67</strain>
    </source>
</reference>
<feature type="transmembrane region" description="Helical" evidence="1">
    <location>
        <begin position="85"/>
        <end position="102"/>
    </location>
</feature>
<feature type="transmembrane region" description="Helical" evidence="1">
    <location>
        <begin position="61"/>
        <end position="78"/>
    </location>
</feature>